<sequence>MITTSDSSPPTPHAEPDRLRRLADDWAHGWAVSRGTPPPVAEPDGHRIEVGAPGHRVRYVLPDTTTVGHRATTLTAPGTWLKVCAAPEVVLPALTPAWTVGDTEYLMSTDLSPEPAATPPRPYVVEIVSDGGVHDVVVRTTDGARAANGRIAVHGTAAVADQVETAPEHRRRGLGRVVMSTACAVAYAAGARRAVLVATEQGRALYGALGWSLESPVTPAHLPEISENGSGPVLAHERENS</sequence>
<dbReference type="OrthoDB" id="4966223at2"/>
<keyword evidence="3" id="KW-0808">Transferase</keyword>
<reference evidence="3 4" key="1">
    <citation type="submission" date="2016-11" db="EMBL/GenBank/DDBJ databases">
        <authorList>
            <person name="Jaros S."/>
            <person name="Januszkiewicz K."/>
            <person name="Wedrychowicz H."/>
        </authorList>
    </citation>
    <scope>NUCLEOTIDE SEQUENCE [LARGE SCALE GENOMIC DNA]</scope>
    <source>
        <strain evidence="3 4">DSM 44523</strain>
    </source>
</reference>
<evidence type="ECO:0000313" key="4">
    <source>
        <dbReference type="Proteomes" id="UP000184501"/>
    </source>
</evidence>
<evidence type="ECO:0000259" key="2">
    <source>
        <dbReference type="PROSITE" id="PS51186"/>
    </source>
</evidence>
<dbReference type="InterPro" id="IPR000182">
    <property type="entry name" value="GNAT_dom"/>
</dbReference>
<dbReference type="GO" id="GO:0016747">
    <property type="term" value="F:acyltransferase activity, transferring groups other than amino-acyl groups"/>
    <property type="evidence" value="ECO:0007669"/>
    <property type="project" value="InterPro"/>
</dbReference>
<dbReference type="Gene3D" id="3.40.630.30">
    <property type="match status" value="1"/>
</dbReference>
<dbReference type="Pfam" id="PF00583">
    <property type="entry name" value="Acetyltransf_1"/>
    <property type="match status" value="1"/>
</dbReference>
<dbReference type="Proteomes" id="UP000184501">
    <property type="component" value="Unassembled WGS sequence"/>
</dbReference>
<dbReference type="RefSeq" id="WP_143174033.1">
    <property type="nucleotide sequence ID" value="NZ_FQVN01000002.1"/>
</dbReference>
<dbReference type="SUPFAM" id="SSF55729">
    <property type="entry name" value="Acyl-CoA N-acyltransferases (Nat)"/>
    <property type="match status" value="1"/>
</dbReference>
<organism evidence="3 4">
    <name type="scientific">Streptoalloteichus hindustanus</name>
    <dbReference type="NCBI Taxonomy" id="2017"/>
    <lineage>
        <taxon>Bacteria</taxon>
        <taxon>Bacillati</taxon>
        <taxon>Actinomycetota</taxon>
        <taxon>Actinomycetes</taxon>
        <taxon>Pseudonocardiales</taxon>
        <taxon>Pseudonocardiaceae</taxon>
        <taxon>Streptoalloteichus</taxon>
    </lineage>
</organism>
<accession>A0A1M4Z903</accession>
<evidence type="ECO:0000313" key="3">
    <source>
        <dbReference type="EMBL" id="SHF14511.1"/>
    </source>
</evidence>
<evidence type="ECO:0000256" key="1">
    <source>
        <dbReference type="SAM" id="MobiDB-lite"/>
    </source>
</evidence>
<name>A0A1M4Z903_STRHI</name>
<dbReference type="STRING" id="2017.SAMN05444320_102648"/>
<feature type="region of interest" description="Disordered" evidence="1">
    <location>
        <begin position="222"/>
        <end position="241"/>
    </location>
</feature>
<dbReference type="PROSITE" id="PS51186">
    <property type="entry name" value="GNAT"/>
    <property type="match status" value="1"/>
</dbReference>
<dbReference type="EMBL" id="FQVN01000002">
    <property type="protein sequence ID" value="SHF14511.1"/>
    <property type="molecule type" value="Genomic_DNA"/>
</dbReference>
<feature type="domain" description="N-acetyltransferase" evidence="2">
    <location>
        <begin position="89"/>
        <end position="239"/>
    </location>
</feature>
<dbReference type="InterPro" id="IPR016181">
    <property type="entry name" value="Acyl_CoA_acyltransferase"/>
</dbReference>
<proteinExistence type="predicted"/>
<gene>
    <name evidence="3" type="ORF">SAMN05444320_102648</name>
</gene>
<protein>
    <submittedName>
        <fullName evidence="3">Acetyltransferase (GNAT) family protein</fullName>
    </submittedName>
</protein>
<keyword evidence="4" id="KW-1185">Reference proteome</keyword>
<dbReference type="AlphaFoldDB" id="A0A1M4Z903"/>